<dbReference type="SUPFAM" id="SSF51905">
    <property type="entry name" value="FAD/NAD(P)-binding domain"/>
    <property type="match status" value="1"/>
</dbReference>
<evidence type="ECO:0000256" key="4">
    <source>
        <dbReference type="ARBA" id="ARBA00017871"/>
    </source>
</evidence>
<dbReference type="InterPro" id="IPR036188">
    <property type="entry name" value="FAD/NAD-bd_sf"/>
</dbReference>
<comment type="caution">
    <text evidence="8">The sequence shown here is derived from an EMBL/GenBank/DDBJ whole genome shotgun (WGS) entry which is preliminary data.</text>
</comment>
<proteinExistence type="inferred from homology"/>
<dbReference type="Pfam" id="PF01593">
    <property type="entry name" value="Amino_oxidase"/>
    <property type="match status" value="2"/>
</dbReference>
<name>A0ABW0FUT4_9CAUL</name>
<evidence type="ECO:0000256" key="2">
    <source>
        <dbReference type="ARBA" id="ARBA00005833"/>
    </source>
</evidence>
<evidence type="ECO:0000313" key="8">
    <source>
        <dbReference type="EMBL" id="MFC5344838.1"/>
    </source>
</evidence>
<dbReference type="InterPro" id="IPR050281">
    <property type="entry name" value="Flavin_monoamine_oxidase"/>
</dbReference>
<feature type="domain" description="Amine oxidase" evidence="7">
    <location>
        <begin position="21"/>
        <end position="78"/>
    </location>
</feature>
<reference evidence="9" key="1">
    <citation type="journal article" date="2019" name="Int. J. Syst. Evol. Microbiol.">
        <title>The Global Catalogue of Microorganisms (GCM) 10K type strain sequencing project: providing services to taxonomists for standard genome sequencing and annotation.</title>
        <authorList>
            <consortium name="The Broad Institute Genomics Platform"/>
            <consortium name="The Broad Institute Genome Sequencing Center for Infectious Disease"/>
            <person name="Wu L."/>
            <person name="Ma J."/>
        </authorList>
    </citation>
    <scope>NUCLEOTIDE SEQUENCE [LARGE SCALE GENOMIC DNA]</scope>
    <source>
        <strain evidence="9">JCM 12125</strain>
    </source>
</reference>
<dbReference type="Proteomes" id="UP001596152">
    <property type="component" value="Unassembled WGS sequence"/>
</dbReference>
<organism evidence="8 9">
    <name type="scientific">Brevundimonas staleyi</name>
    <dbReference type="NCBI Taxonomy" id="74326"/>
    <lineage>
        <taxon>Bacteria</taxon>
        <taxon>Pseudomonadati</taxon>
        <taxon>Pseudomonadota</taxon>
        <taxon>Alphaproteobacteria</taxon>
        <taxon>Caulobacterales</taxon>
        <taxon>Caulobacteraceae</taxon>
        <taxon>Brevundimonas</taxon>
    </lineage>
</organism>
<dbReference type="EC" id="1.13.12.3" evidence="3"/>
<comment type="pathway">
    <text evidence="1">Plant hormone metabolism; auxin biosynthesis.</text>
</comment>
<dbReference type="EMBL" id="JBHSLF010000025">
    <property type="protein sequence ID" value="MFC5344838.1"/>
    <property type="molecule type" value="Genomic_DNA"/>
</dbReference>
<comment type="similarity">
    <text evidence="2">Belongs to the tryptophan 2-monooxygenase family.</text>
</comment>
<evidence type="ECO:0000256" key="5">
    <source>
        <dbReference type="ARBA" id="ARBA00023070"/>
    </source>
</evidence>
<gene>
    <name evidence="8" type="ORF">ACFPIE_13015</name>
</gene>
<feature type="domain" description="Amine oxidase" evidence="7">
    <location>
        <begin position="141"/>
        <end position="413"/>
    </location>
</feature>
<evidence type="ECO:0000256" key="6">
    <source>
        <dbReference type="ARBA" id="ARBA00047321"/>
    </source>
</evidence>
<dbReference type="PANTHER" id="PTHR10742:SF410">
    <property type="entry name" value="LYSINE-SPECIFIC HISTONE DEMETHYLASE 2"/>
    <property type="match status" value="1"/>
</dbReference>
<dbReference type="SUPFAM" id="SSF54373">
    <property type="entry name" value="FAD-linked reductases, C-terminal domain"/>
    <property type="match status" value="1"/>
</dbReference>
<accession>A0ABW0FUT4</accession>
<evidence type="ECO:0000313" key="9">
    <source>
        <dbReference type="Proteomes" id="UP001596152"/>
    </source>
</evidence>
<dbReference type="Gene3D" id="3.50.50.60">
    <property type="entry name" value="FAD/NAD(P)-binding domain"/>
    <property type="match status" value="1"/>
</dbReference>
<keyword evidence="5" id="KW-0073">Auxin biosynthesis</keyword>
<evidence type="ECO:0000256" key="3">
    <source>
        <dbReference type="ARBA" id="ARBA00012535"/>
    </source>
</evidence>
<protein>
    <recommendedName>
        <fullName evidence="4">Tryptophan 2-monooxygenase</fullName>
        <ecNumber evidence="3">1.13.12.3</ecNumber>
    </recommendedName>
</protein>
<dbReference type="RefSeq" id="WP_374037926.1">
    <property type="nucleotide sequence ID" value="NZ_CP169082.1"/>
</dbReference>
<evidence type="ECO:0000259" key="7">
    <source>
        <dbReference type="Pfam" id="PF01593"/>
    </source>
</evidence>
<evidence type="ECO:0000256" key="1">
    <source>
        <dbReference type="ARBA" id="ARBA00004814"/>
    </source>
</evidence>
<keyword evidence="9" id="KW-1185">Reference proteome</keyword>
<dbReference type="PANTHER" id="PTHR10742">
    <property type="entry name" value="FLAVIN MONOAMINE OXIDASE"/>
    <property type="match status" value="1"/>
</dbReference>
<sequence length="430" mass="45609">MSPPISLPASIDVAVIGAGSSGIAAARRLARAGVSVVVLEARDRIGGRAHTGLREGMPLDLGCGWLHSADENVLTGIGRAAGFTIDETPPPWEQQTFDLGLTAAERAEFGTAFDAFDERVAEAAKAGDDHAASNLFIPGERWNPHMDAISGALNGAKFAEVSILDYDAYEDSGVNYRLVEGYGALIAALGADVPVVLDCAVRRIDRSGVRLTIETSRGTVEAQSLILTLPTSILASEGVRFDPPLPDLVEAAAGAPLGLASKLHMALHGWEEFPKDGQLWGRSDTAQTAGYHLRPFGRPIIEGYFGGDLAWGLEAEGEAAFFDFACSELAVLLGSSFPKRLRALSTSMWGAEPFSLGAYSHVPPGQGDRLTGARARLRRPIEDRIFVAGEATSPNFYGTCHGAWMEGERAAVEAMTALGLDPRLSQPEAR</sequence>
<dbReference type="PRINTS" id="PR00420">
    <property type="entry name" value="RNGMNOXGNASE"/>
</dbReference>
<dbReference type="InterPro" id="IPR002937">
    <property type="entry name" value="Amino_oxidase"/>
</dbReference>
<comment type="catalytic activity">
    <reaction evidence="6">
        <text>L-tryptophan + O2 = indole-3-acetamide + CO2 + H2O</text>
        <dbReference type="Rhea" id="RHEA:16165"/>
        <dbReference type="ChEBI" id="CHEBI:15377"/>
        <dbReference type="ChEBI" id="CHEBI:15379"/>
        <dbReference type="ChEBI" id="CHEBI:16031"/>
        <dbReference type="ChEBI" id="CHEBI:16526"/>
        <dbReference type="ChEBI" id="CHEBI:57912"/>
        <dbReference type="EC" id="1.13.12.3"/>
    </reaction>
</comment>